<keyword evidence="10" id="KW-1185">Reference proteome</keyword>
<feature type="transmembrane region" description="Helical" evidence="7">
    <location>
        <begin position="20"/>
        <end position="38"/>
    </location>
</feature>
<dbReference type="HOGENOM" id="CLU_005126_10_1_1"/>
<protein>
    <submittedName>
        <fullName evidence="9">Potassium ion/proton antiporter</fullName>
    </submittedName>
</protein>
<sequence>MQEKSIFQGQNVVEYSASDPLLLFIVQAILIIGLSRILHFPLSYLQQPRVIAEVIGGILLGPTAFGRIPGFLSHIFPDESMGPLNLVSNLGLVLFLFVIGMEVDTSVFVSNFKATALITLSSIVFPFAAGSAISVGMHQFTPNSNFGEFLLFIGTAMSITAFPVLARILSELHLLHRRLGVIVLAAGVGNDVVGWILLALSITLVNSGTGVQAIYVLLLVCGWCVFLFLLVRPLLRYLAIKTRSLEKDPSELFICIILCFVLISAFFTDIIGVHPIFGGFLMGTIIPHDNDLTIKITEKIEDLVVCLLLPLYFASSGLKTNMATLNDGKAWAYTIAVILIAISSKILSSALTARCLKMAWSESWAIGSLMSCKGLVELIVLNIGLSSGILEEKIFSMFVVMAVVTTFVTTPMTKFCLRFLHSGSEQTVANRRGSFSESCFSSYIYKICILFHQPSAASAAMIFTNYLGESYNRKSPLLSMPVIEMQGISTTYLESRTSALLKASQLSHKFSKENTLEMFKIFVRINGLRFSEDHIFVDDMDFADVILEKLKLKETQLLIVPILKEIDIESSSKPTSQFPSSIEKAFGSFGQFLRFLKAIKRGNAPFSMFLTQRNSEVHTVHHQGKYSWDGSVVPCDNESLESIKMSEKVDAIERVTELNQDSECGKKTLIFIFTGTANDMLALDIFLTLLHDSESTAIIYLFEEYQVPLSDIKRPEAAYSFEQIFSDENNQKKGTFIPRLRKKMKMQEKQPSNASRNSSSLPQLRSFSIFEAKLEKVHPSIRSRIRFIRFSSEDQLVFGIQELFRGSNMLLGNQRAQSLMILAGCEDAPDSQLGETGDESFFSRNKEGEVISNYEHIFGYYVSRLLLEFPLTDFFLAMNSR</sequence>
<reference evidence="9 10" key="1">
    <citation type="journal article" date="2011" name="Science">
        <title>Comparative functional genomics of the fission yeasts.</title>
        <authorList>
            <person name="Rhind N."/>
            <person name="Chen Z."/>
            <person name="Yassour M."/>
            <person name="Thompson D.A."/>
            <person name="Haas B.J."/>
            <person name="Habib N."/>
            <person name="Wapinski I."/>
            <person name="Roy S."/>
            <person name="Lin M.F."/>
            <person name="Heiman D.I."/>
            <person name="Young S.K."/>
            <person name="Furuya K."/>
            <person name="Guo Y."/>
            <person name="Pidoux A."/>
            <person name="Chen H.M."/>
            <person name="Robbertse B."/>
            <person name="Goldberg J.M."/>
            <person name="Aoki K."/>
            <person name="Bayne E.H."/>
            <person name="Berlin A.M."/>
            <person name="Desjardins C.A."/>
            <person name="Dobbs E."/>
            <person name="Dukaj L."/>
            <person name="Fan L."/>
            <person name="FitzGerald M.G."/>
            <person name="French C."/>
            <person name="Gujja S."/>
            <person name="Hansen K."/>
            <person name="Keifenheim D."/>
            <person name="Levin J.Z."/>
            <person name="Mosher R.A."/>
            <person name="Mueller C.A."/>
            <person name="Pfiffner J."/>
            <person name="Priest M."/>
            <person name="Russ C."/>
            <person name="Smialowska A."/>
            <person name="Swoboda P."/>
            <person name="Sykes S.M."/>
            <person name="Vaughn M."/>
            <person name="Vengrova S."/>
            <person name="Yoder R."/>
            <person name="Zeng Q."/>
            <person name="Allshire R."/>
            <person name="Baulcombe D."/>
            <person name="Birren B.W."/>
            <person name="Brown W."/>
            <person name="Ekwall K."/>
            <person name="Kellis M."/>
            <person name="Leatherwood J."/>
            <person name="Levin H."/>
            <person name="Margalit H."/>
            <person name="Martienssen R."/>
            <person name="Nieduszynski C.A."/>
            <person name="Spatafora J.W."/>
            <person name="Friedman N."/>
            <person name="Dalgaard J.Z."/>
            <person name="Baumann P."/>
            <person name="Niki H."/>
            <person name="Regev A."/>
            <person name="Nusbaum C."/>
        </authorList>
    </citation>
    <scope>NUCLEOTIDE SEQUENCE [LARGE SCALE GENOMIC DNA]</scope>
    <source>
        <strain evidence="10">OY26 / ATCC MYA-4695 / CBS 11777 / NBRC 106824 / NRRL Y48691</strain>
    </source>
</reference>
<dbReference type="EMBL" id="KE546988">
    <property type="protein sequence ID" value="EPY53452.1"/>
    <property type="molecule type" value="Genomic_DNA"/>
</dbReference>
<keyword evidence="3 7" id="KW-0812">Transmembrane</keyword>
<dbReference type="PANTHER" id="PTHR32468:SF0">
    <property type="entry name" value="K(+)_H(+) ANTIPORTER 1"/>
    <property type="match status" value="1"/>
</dbReference>
<dbReference type="RefSeq" id="XP_013021999.1">
    <property type="nucleotide sequence ID" value="XM_013166545.1"/>
</dbReference>
<gene>
    <name evidence="9" type="ORF">SPOG_04546</name>
</gene>
<dbReference type="OMA" id="DRNCVPS"/>
<feature type="transmembrane region" description="Helical" evidence="7">
    <location>
        <begin position="252"/>
        <end position="280"/>
    </location>
</feature>
<dbReference type="Proteomes" id="UP000015464">
    <property type="component" value="Unassembled WGS sequence"/>
</dbReference>
<dbReference type="Pfam" id="PF00999">
    <property type="entry name" value="Na_H_Exchanger"/>
    <property type="match status" value="1"/>
</dbReference>
<dbReference type="OrthoDB" id="2687058at2759"/>
<dbReference type="InterPro" id="IPR050794">
    <property type="entry name" value="CPA2_transporter"/>
</dbReference>
<evidence type="ECO:0000256" key="2">
    <source>
        <dbReference type="ARBA" id="ARBA00022448"/>
    </source>
</evidence>
<dbReference type="Gene3D" id="1.20.1530.20">
    <property type="match status" value="1"/>
</dbReference>
<organism evidence="9 10">
    <name type="scientific">Schizosaccharomyces cryophilus (strain OY26 / ATCC MYA-4695 / CBS 11777 / NBRC 106824 / NRRL Y48691)</name>
    <name type="common">Fission yeast</name>
    <dbReference type="NCBI Taxonomy" id="653667"/>
    <lineage>
        <taxon>Eukaryota</taxon>
        <taxon>Fungi</taxon>
        <taxon>Dikarya</taxon>
        <taxon>Ascomycota</taxon>
        <taxon>Taphrinomycotina</taxon>
        <taxon>Schizosaccharomycetes</taxon>
        <taxon>Schizosaccharomycetales</taxon>
        <taxon>Schizosaccharomycetaceae</taxon>
        <taxon>Schizosaccharomyces</taxon>
    </lineage>
</organism>
<evidence type="ECO:0000256" key="4">
    <source>
        <dbReference type="ARBA" id="ARBA00022989"/>
    </source>
</evidence>
<feature type="transmembrane region" description="Helical" evidence="7">
    <location>
        <begin position="50"/>
        <end position="72"/>
    </location>
</feature>
<feature type="transmembrane region" description="Helical" evidence="7">
    <location>
        <begin position="394"/>
        <end position="412"/>
    </location>
</feature>
<evidence type="ECO:0000259" key="8">
    <source>
        <dbReference type="Pfam" id="PF00999"/>
    </source>
</evidence>
<evidence type="ECO:0000256" key="1">
    <source>
        <dbReference type="ARBA" id="ARBA00004141"/>
    </source>
</evidence>
<dbReference type="GO" id="GO:0015297">
    <property type="term" value="F:antiporter activity"/>
    <property type="evidence" value="ECO:0007669"/>
    <property type="project" value="InterPro"/>
</dbReference>
<dbReference type="eggNOG" id="KOG1650">
    <property type="taxonomic scope" value="Eukaryota"/>
</dbReference>
<evidence type="ECO:0000256" key="3">
    <source>
        <dbReference type="ARBA" id="ARBA00022692"/>
    </source>
</evidence>
<evidence type="ECO:0000256" key="6">
    <source>
        <dbReference type="ARBA" id="ARBA00023136"/>
    </source>
</evidence>
<dbReference type="PANTHER" id="PTHR32468">
    <property type="entry name" value="CATION/H + ANTIPORTER"/>
    <property type="match status" value="1"/>
</dbReference>
<evidence type="ECO:0000313" key="9">
    <source>
        <dbReference type="EMBL" id="EPY53452.1"/>
    </source>
</evidence>
<dbReference type="InterPro" id="IPR038770">
    <property type="entry name" value="Na+/solute_symporter_sf"/>
</dbReference>
<dbReference type="InterPro" id="IPR006153">
    <property type="entry name" value="Cation/H_exchanger_TM"/>
</dbReference>
<feature type="transmembrane region" description="Helical" evidence="7">
    <location>
        <begin position="115"/>
        <end position="137"/>
    </location>
</feature>
<evidence type="ECO:0000256" key="5">
    <source>
        <dbReference type="ARBA" id="ARBA00023065"/>
    </source>
</evidence>
<accession>S9X8J2</accession>
<feature type="transmembrane region" description="Helical" evidence="7">
    <location>
        <begin position="211"/>
        <end position="231"/>
    </location>
</feature>
<feature type="transmembrane region" description="Helical" evidence="7">
    <location>
        <begin position="84"/>
        <end position="103"/>
    </location>
</feature>
<proteinExistence type="predicted"/>
<dbReference type="GO" id="GO:1902600">
    <property type="term" value="P:proton transmembrane transport"/>
    <property type="evidence" value="ECO:0007669"/>
    <property type="project" value="InterPro"/>
</dbReference>
<dbReference type="GeneID" id="25038859"/>
<keyword evidence="5" id="KW-0406">Ion transport</keyword>
<keyword evidence="4 7" id="KW-1133">Transmembrane helix</keyword>
<feature type="transmembrane region" description="Helical" evidence="7">
    <location>
        <begin position="149"/>
        <end position="169"/>
    </location>
</feature>
<dbReference type="GO" id="GO:0016020">
    <property type="term" value="C:membrane"/>
    <property type="evidence" value="ECO:0007669"/>
    <property type="project" value="UniProtKB-SubCell"/>
</dbReference>
<evidence type="ECO:0000256" key="7">
    <source>
        <dbReference type="SAM" id="Phobius"/>
    </source>
</evidence>
<feature type="transmembrane region" description="Helical" evidence="7">
    <location>
        <begin position="181"/>
        <end position="205"/>
    </location>
</feature>
<keyword evidence="2" id="KW-0813">Transport</keyword>
<name>S9X8J2_SCHCR</name>
<comment type="subcellular location">
    <subcellularLocation>
        <location evidence="1">Membrane</location>
        <topology evidence="1">Multi-pass membrane protein</topology>
    </subcellularLocation>
</comment>
<dbReference type="STRING" id="653667.S9X8J2"/>
<keyword evidence="6 7" id="KW-0472">Membrane</keyword>
<feature type="domain" description="Cation/H+ exchanger transmembrane" evidence="8">
    <location>
        <begin position="37"/>
        <end position="417"/>
    </location>
</feature>
<dbReference type="AlphaFoldDB" id="S9X8J2"/>
<evidence type="ECO:0000313" key="10">
    <source>
        <dbReference type="Proteomes" id="UP000015464"/>
    </source>
</evidence>
<feature type="transmembrane region" description="Helical" evidence="7">
    <location>
        <begin position="330"/>
        <end position="351"/>
    </location>
</feature>